<dbReference type="EMBL" id="JAEFBK010000002">
    <property type="protein sequence ID" value="KAG7637036.1"/>
    <property type="molecule type" value="Genomic_DNA"/>
</dbReference>
<accession>A0A8T2FNS6</accession>
<comment type="caution">
    <text evidence="1">The sequence shown here is derived from an EMBL/GenBank/DDBJ whole genome shotgun (WGS) entry which is preliminary data.</text>
</comment>
<evidence type="ECO:0000313" key="1">
    <source>
        <dbReference type="EMBL" id="KAG7637036.1"/>
    </source>
</evidence>
<reference evidence="1 2" key="1">
    <citation type="submission" date="2020-12" db="EMBL/GenBank/DDBJ databases">
        <title>Concerted genomic and epigenomic changes stabilize Arabidopsis allopolyploids.</title>
        <authorList>
            <person name="Chen Z."/>
        </authorList>
    </citation>
    <scope>NUCLEOTIDE SEQUENCE [LARGE SCALE GENOMIC DNA]</scope>
    <source>
        <strain evidence="1">Allo738</strain>
        <tissue evidence="1">Leaf</tissue>
    </source>
</reference>
<dbReference type="Proteomes" id="UP000694240">
    <property type="component" value="Chromosome 2"/>
</dbReference>
<keyword evidence="2" id="KW-1185">Reference proteome</keyword>
<proteinExistence type="predicted"/>
<organism evidence="1 2">
    <name type="scientific">Arabidopsis thaliana x Arabidopsis arenosa</name>
    <dbReference type="NCBI Taxonomy" id="1240361"/>
    <lineage>
        <taxon>Eukaryota</taxon>
        <taxon>Viridiplantae</taxon>
        <taxon>Streptophyta</taxon>
        <taxon>Embryophyta</taxon>
        <taxon>Tracheophyta</taxon>
        <taxon>Spermatophyta</taxon>
        <taxon>Magnoliopsida</taxon>
        <taxon>eudicotyledons</taxon>
        <taxon>Gunneridae</taxon>
        <taxon>Pentapetalae</taxon>
        <taxon>rosids</taxon>
        <taxon>malvids</taxon>
        <taxon>Brassicales</taxon>
        <taxon>Brassicaceae</taxon>
        <taxon>Camelineae</taxon>
        <taxon>Arabidopsis</taxon>
    </lineage>
</organism>
<sequence>MSTCALDLAVSGEYNIGAIWGKFSIICGFSVVNLDMFYFEVEHVIYDSMLEDNLLYQYSV</sequence>
<protein>
    <submittedName>
        <fullName evidence="1">Uncharacterized protein</fullName>
    </submittedName>
</protein>
<evidence type="ECO:0000313" key="2">
    <source>
        <dbReference type="Proteomes" id="UP000694240"/>
    </source>
</evidence>
<gene>
    <name evidence="1" type="ORF">ISN45_At02g016060</name>
</gene>
<dbReference type="AlphaFoldDB" id="A0A8T2FNS6"/>
<name>A0A8T2FNS6_9BRAS</name>